<reference evidence="4 5" key="1">
    <citation type="submission" date="2023-07" db="EMBL/GenBank/DDBJ databases">
        <title>Functional and genomic diversity of the sorghum phyllosphere microbiome.</title>
        <authorList>
            <person name="Shade A."/>
        </authorList>
    </citation>
    <scope>NUCLEOTIDE SEQUENCE [LARGE SCALE GENOMIC DNA]</scope>
    <source>
        <strain evidence="4 5">SORGH_AS_1064</strain>
    </source>
</reference>
<dbReference type="Proteomes" id="UP001225072">
    <property type="component" value="Unassembled WGS sequence"/>
</dbReference>
<proteinExistence type="predicted"/>
<dbReference type="SUPFAM" id="SSF51735">
    <property type="entry name" value="NAD(P)-binding Rossmann-fold domains"/>
    <property type="match status" value="1"/>
</dbReference>
<dbReference type="PANTHER" id="PTHR47706">
    <property type="entry name" value="NMRA-LIKE FAMILY PROTEIN"/>
    <property type="match status" value="1"/>
</dbReference>
<keyword evidence="2" id="KW-0560">Oxidoreductase</keyword>
<evidence type="ECO:0000313" key="5">
    <source>
        <dbReference type="Proteomes" id="UP001225072"/>
    </source>
</evidence>
<dbReference type="InterPro" id="IPR036291">
    <property type="entry name" value="NAD(P)-bd_dom_sf"/>
</dbReference>
<evidence type="ECO:0000313" key="4">
    <source>
        <dbReference type="EMBL" id="MDQ1096734.1"/>
    </source>
</evidence>
<evidence type="ECO:0000256" key="2">
    <source>
        <dbReference type="ARBA" id="ARBA00023002"/>
    </source>
</evidence>
<dbReference type="Gene3D" id="3.90.25.10">
    <property type="entry name" value="UDP-galactose 4-epimerase, domain 1"/>
    <property type="match status" value="1"/>
</dbReference>
<name>A0ABU0TI52_9FLAO</name>
<keyword evidence="1" id="KW-0521">NADP</keyword>
<accession>A0ABU0TI52</accession>
<dbReference type="Gene3D" id="3.40.50.720">
    <property type="entry name" value="NAD(P)-binding Rossmann-like Domain"/>
    <property type="match status" value="1"/>
</dbReference>
<keyword evidence="5" id="KW-1185">Reference proteome</keyword>
<protein>
    <submittedName>
        <fullName evidence="4">Uncharacterized protein YbjT (DUF2867 family)</fullName>
    </submittedName>
</protein>
<dbReference type="EMBL" id="JAUTAL010000001">
    <property type="protein sequence ID" value="MDQ1096734.1"/>
    <property type="molecule type" value="Genomic_DNA"/>
</dbReference>
<gene>
    <name evidence="4" type="ORF">QE404_001881</name>
</gene>
<sequence length="302" mass="33356">MNNMTIMKKTILVAGATGSLGEKICRELISRGAEVKALVRTESDAEKVNALENLGVNVIQVDFNASSMLESACSGVSCVVSALAGLHNVIVETQAKLLEAAVKAGVPRFIPSDFCTDYTQLPEGCNRNFDLRKTFAALIDSRPIQATSVFNGAFAYVLQYDIPLMNTKNRTIAYYEGKSGWEIDFTTLDDTAAFTAAAALDDAAPRYLRIAGFRISPEDLVPLTESVFGTPFELQNQGSMEGFMDTITKIRKQHPEGEHQLYPAWQQMQYLYSMFAAHHHTLDNGRYSDLTWTTAEEALTRK</sequence>
<evidence type="ECO:0000259" key="3">
    <source>
        <dbReference type="Pfam" id="PF05368"/>
    </source>
</evidence>
<dbReference type="InterPro" id="IPR051609">
    <property type="entry name" value="NmrA/Isoflavone_reductase-like"/>
</dbReference>
<dbReference type="Pfam" id="PF05368">
    <property type="entry name" value="NmrA"/>
    <property type="match status" value="1"/>
</dbReference>
<dbReference type="InterPro" id="IPR008030">
    <property type="entry name" value="NmrA-like"/>
</dbReference>
<organism evidence="4 5">
    <name type="scientific">Chryseobacterium camelliae</name>
    <dbReference type="NCBI Taxonomy" id="1265445"/>
    <lineage>
        <taxon>Bacteria</taxon>
        <taxon>Pseudomonadati</taxon>
        <taxon>Bacteroidota</taxon>
        <taxon>Flavobacteriia</taxon>
        <taxon>Flavobacteriales</taxon>
        <taxon>Weeksellaceae</taxon>
        <taxon>Chryseobacterium group</taxon>
        <taxon>Chryseobacterium</taxon>
    </lineage>
</organism>
<feature type="domain" description="NmrA-like" evidence="3">
    <location>
        <begin position="7"/>
        <end position="245"/>
    </location>
</feature>
<evidence type="ECO:0000256" key="1">
    <source>
        <dbReference type="ARBA" id="ARBA00022857"/>
    </source>
</evidence>
<comment type="caution">
    <text evidence="4">The sequence shown here is derived from an EMBL/GenBank/DDBJ whole genome shotgun (WGS) entry which is preliminary data.</text>
</comment>
<dbReference type="PANTHER" id="PTHR47706:SF1">
    <property type="entry name" value="CIPA-LIKE, PUTATIVE (AFU_ORTHOLOGUE AFUA_1G12460)-RELATED"/>
    <property type="match status" value="1"/>
</dbReference>